<accession>A0A9D2NZQ4</accession>
<feature type="domain" description="Bacterial microcompartment" evidence="3">
    <location>
        <begin position="71"/>
        <end position="141"/>
    </location>
</feature>
<comment type="caution">
    <text evidence="4">The sequence shown here is derived from an EMBL/GenBank/DDBJ whole genome shotgun (WGS) entry which is preliminary data.</text>
</comment>
<dbReference type="InterPro" id="IPR009307">
    <property type="entry name" value="EutS/PduU/CutR"/>
</dbReference>
<dbReference type="Proteomes" id="UP000823882">
    <property type="component" value="Unassembled WGS sequence"/>
</dbReference>
<dbReference type="InterPro" id="IPR037233">
    <property type="entry name" value="CcmK-like_sf"/>
</dbReference>
<dbReference type="CDD" id="cd07046">
    <property type="entry name" value="BMC_PduU-EutS"/>
    <property type="match status" value="1"/>
</dbReference>
<evidence type="ECO:0000313" key="4">
    <source>
        <dbReference type="EMBL" id="HJC40912.1"/>
    </source>
</evidence>
<evidence type="ECO:0000313" key="5">
    <source>
        <dbReference type="Proteomes" id="UP000823882"/>
    </source>
</evidence>
<sequence length="143" mass="15830">MGERITREELLEKIFSKSYEELKGKDLRLVRVKVPGKEIDLAHLIGVSGTPIYHDLSLHIGTHLGEDHTGESIGLLNMTPWESTVVAADIAMKSGDVELGFLDRFSGTVILLGQRSEVKSALEGVLAFFRDELHFVVCPLTEN</sequence>
<dbReference type="Gene3D" id="3.30.70.1710">
    <property type="match status" value="1"/>
</dbReference>
<proteinExistence type="predicted"/>
<gene>
    <name evidence="4" type="ORF">H9701_05095</name>
</gene>
<name>A0A9D2NZQ4_9FIRM</name>
<protein>
    <submittedName>
        <fullName evidence="4">BMC domain-containing protein</fullName>
    </submittedName>
</protein>
<evidence type="ECO:0000259" key="3">
    <source>
        <dbReference type="SMART" id="SM00877"/>
    </source>
</evidence>
<dbReference type="SUPFAM" id="SSF143414">
    <property type="entry name" value="CcmK-like"/>
    <property type="match status" value="1"/>
</dbReference>
<evidence type="ECO:0000256" key="2">
    <source>
        <dbReference type="ARBA" id="ARBA00024446"/>
    </source>
</evidence>
<evidence type="ECO:0000256" key="1">
    <source>
        <dbReference type="ARBA" id="ARBA00024322"/>
    </source>
</evidence>
<dbReference type="PANTHER" id="PTHR40449">
    <property type="entry name" value="ETHANOLAMINE UTILIZATION PROTEIN EUTS"/>
    <property type="match status" value="1"/>
</dbReference>
<keyword evidence="2" id="KW-1283">Bacterial microcompartment</keyword>
<dbReference type="EMBL" id="DWWJ01000093">
    <property type="protein sequence ID" value="HJC40912.1"/>
    <property type="molecule type" value="Genomic_DNA"/>
</dbReference>
<dbReference type="InterPro" id="IPR000249">
    <property type="entry name" value="BMC_dom"/>
</dbReference>
<dbReference type="GO" id="GO:0031469">
    <property type="term" value="C:bacterial microcompartment"/>
    <property type="evidence" value="ECO:0007669"/>
    <property type="project" value="UniProtKB-SubCell"/>
</dbReference>
<dbReference type="PANTHER" id="PTHR40449:SF2">
    <property type="entry name" value="BACTERIAL MICROCOMPARTMENT SHELL PROTEIN EUTS"/>
    <property type="match status" value="1"/>
</dbReference>
<dbReference type="SMART" id="SM00877">
    <property type="entry name" value="BMC"/>
    <property type="match status" value="1"/>
</dbReference>
<reference evidence="4" key="1">
    <citation type="journal article" date="2021" name="PeerJ">
        <title>Extensive microbial diversity within the chicken gut microbiome revealed by metagenomics and culture.</title>
        <authorList>
            <person name="Gilroy R."/>
            <person name="Ravi A."/>
            <person name="Getino M."/>
            <person name="Pursley I."/>
            <person name="Horton D.L."/>
            <person name="Alikhan N.F."/>
            <person name="Baker D."/>
            <person name="Gharbi K."/>
            <person name="Hall N."/>
            <person name="Watson M."/>
            <person name="Adriaenssens E.M."/>
            <person name="Foster-Nyarko E."/>
            <person name="Jarju S."/>
            <person name="Secka A."/>
            <person name="Antonio M."/>
            <person name="Oren A."/>
            <person name="Chaudhuri R.R."/>
            <person name="La Ragione R."/>
            <person name="Hildebrand F."/>
            <person name="Pallen M.J."/>
        </authorList>
    </citation>
    <scope>NUCLEOTIDE SEQUENCE</scope>
    <source>
        <strain evidence="4">CHK186-1790</strain>
    </source>
</reference>
<organism evidence="4 5">
    <name type="scientific">Candidatus Intestinimonas pullistercoris</name>
    <dbReference type="NCBI Taxonomy" id="2838623"/>
    <lineage>
        <taxon>Bacteria</taxon>
        <taxon>Bacillati</taxon>
        <taxon>Bacillota</taxon>
        <taxon>Clostridia</taxon>
        <taxon>Eubacteriales</taxon>
        <taxon>Intestinimonas</taxon>
    </lineage>
</organism>
<dbReference type="AlphaFoldDB" id="A0A9D2NZQ4"/>
<reference evidence="4" key="2">
    <citation type="submission" date="2021-04" db="EMBL/GenBank/DDBJ databases">
        <authorList>
            <person name="Gilroy R."/>
        </authorList>
    </citation>
    <scope>NUCLEOTIDE SEQUENCE</scope>
    <source>
        <strain evidence="4">CHK186-1790</strain>
    </source>
</reference>
<comment type="subcellular location">
    <subcellularLocation>
        <location evidence="1">Bacterial microcompartment</location>
    </subcellularLocation>
</comment>
<dbReference type="Pfam" id="PF00936">
    <property type="entry name" value="BMC"/>
    <property type="match status" value="1"/>
</dbReference>